<dbReference type="PANTHER" id="PTHR31988">
    <property type="entry name" value="ESTERASE, PUTATIVE (DUF303)-RELATED"/>
    <property type="match status" value="1"/>
</dbReference>
<reference evidence="5 6" key="1">
    <citation type="journal article" date="2021" name="Sci. Rep.">
        <title>Genome sequencing of the multicellular alga Astrephomene provides insights into convergent evolution of germ-soma differentiation.</title>
        <authorList>
            <person name="Yamashita S."/>
            <person name="Yamamoto K."/>
            <person name="Matsuzaki R."/>
            <person name="Suzuki S."/>
            <person name="Yamaguchi H."/>
            <person name="Hirooka S."/>
            <person name="Minakuchi Y."/>
            <person name="Miyagishima S."/>
            <person name="Kawachi M."/>
            <person name="Toyoda A."/>
            <person name="Nozaki H."/>
        </authorList>
    </citation>
    <scope>NUCLEOTIDE SEQUENCE [LARGE SCALE GENOMIC DNA]</scope>
    <source>
        <strain evidence="5 6">NIES-4017</strain>
    </source>
</reference>
<evidence type="ECO:0000313" key="6">
    <source>
        <dbReference type="Proteomes" id="UP001054857"/>
    </source>
</evidence>
<evidence type="ECO:0000256" key="2">
    <source>
        <dbReference type="SAM" id="MobiDB-lite"/>
    </source>
</evidence>
<evidence type="ECO:0000256" key="3">
    <source>
        <dbReference type="SAM" id="SignalP"/>
    </source>
</evidence>
<feature type="chain" id="PRO_5042258891" description="Sialate O-acetylesterase domain-containing protein" evidence="3">
    <location>
        <begin position="26"/>
        <end position="560"/>
    </location>
</feature>
<dbReference type="InterPro" id="IPR036514">
    <property type="entry name" value="SGNH_hydro_sf"/>
</dbReference>
<organism evidence="5 6">
    <name type="scientific">Astrephomene gubernaculifera</name>
    <dbReference type="NCBI Taxonomy" id="47775"/>
    <lineage>
        <taxon>Eukaryota</taxon>
        <taxon>Viridiplantae</taxon>
        <taxon>Chlorophyta</taxon>
        <taxon>core chlorophytes</taxon>
        <taxon>Chlorophyceae</taxon>
        <taxon>CS clade</taxon>
        <taxon>Chlamydomonadales</taxon>
        <taxon>Astrephomenaceae</taxon>
        <taxon>Astrephomene</taxon>
    </lineage>
</organism>
<dbReference type="GO" id="GO:0016787">
    <property type="term" value="F:hydrolase activity"/>
    <property type="evidence" value="ECO:0007669"/>
    <property type="project" value="UniProtKB-KW"/>
</dbReference>
<feature type="compositionally biased region" description="Pro residues" evidence="2">
    <location>
        <begin position="155"/>
        <end position="266"/>
    </location>
</feature>
<dbReference type="PANTHER" id="PTHR31988:SF19">
    <property type="entry name" value="9-O-ACETYL-N-ACETYLNEURAMINIC ACID DEACETYLASE-RELATED"/>
    <property type="match status" value="1"/>
</dbReference>
<name>A0AAD3DN58_9CHLO</name>
<dbReference type="SUPFAM" id="SSF52266">
    <property type="entry name" value="SGNH hydrolase"/>
    <property type="match status" value="1"/>
</dbReference>
<dbReference type="InterPro" id="IPR052940">
    <property type="entry name" value="Carb_Esterase_6"/>
</dbReference>
<dbReference type="EMBL" id="BMAR01000007">
    <property type="protein sequence ID" value="GFR44169.1"/>
    <property type="molecule type" value="Genomic_DNA"/>
</dbReference>
<dbReference type="PRINTS" id="PR01217">
    <property type="entry name" value="PRICHEXTENSN"/>
</dbReference>
<gene>
    <name evidence="5" type="ORF">Agub_g5342</name>
</gene>
<sequence>MEGNVLLPRGQRCLLVILLLTATAAEQLIDINKRTSHRKPLQETHLSTTRPRTESKPQLLRRAMLRAHGASYPLTFASVENAIADLEVTAEAPPSISRRHLLGAKRKPPPPSPPPPLPPSRPIRRRSPSPPPPNFPTTPESLDIVIETRNVEPNDPSPPPASPLLPPSPPPSLPPSQPPPLQPQTPRPPSPSPPPPPSPLPPSPPPPPSPPSPPPPPSPRPPLLPSTPPPPRPPSLPPPRPPPAKQPPSPPPPPPPPPSVPASPLPKPDKNYMATSEFFDHTKLATYPAGAAELDEGFDIWIIAGQSNAVGENQQGYVESCCTPLPGRLLTFNMLRNPNDTWRDAAPCVGCISRGAEPWFSDSCGPDMAFGRVLLQYGLSKRVGFVATGLGATSLSENWCVGCLLYNQMIAAVVRAMAAAGPRARLRGMIWVQGEADANTPWNAAAYNSRFSAFLTAVRAKLAPYNPSLPVIMAVMAERNRADIFPQIAVIRTQQQNFTAPRLLKVDMQNYNFYLQSMADPTTPGHVWWSQAIHLSQAGQCDMAADMAATYAASGLQGAA</sequence>
<keyword evidence="1" id="KW-0378">Hydrolase</keyword>
<evidence type="ECO:0000313" key="5">
    <source>
        <dbReference type="EMBL" id="GFR44169.1"/>
    </source>
</evidence>
<dbReference type="Gene3D" id="3.40.50.1110">
    <property type="entry name" value="SGNH hydrolase"/>
    <property type="match status" value="1"/>
</dbReference>
<dbReference type="AlphaFoldDB" id="A0AAD3DN58"/>
<accession>A0AAD3DN58</accession>
<keyword evidence="6" id="KW-1185">Reference proteome</keyword>
<dbReference type="InterPro" id="IPR005181">
    <property type="entry name" value="SASA"/>
</dbReference>
<comment type="caution">
    <text evidence="5">The sequence shown here is derived from an EMBL/GenBank/DDBJ whole genome shotgun (WGS) entry which is preliminary data.</text>
</comment>
<keyword evidence="3" id="KW-0732">Signal</keyword>
<feature type="signal peptide" evidence="3">
    <location>
        <begin position="1"/>
        <end position="25"/>
    </location>
</feature>
<feature type="compositionally biased region" description="Pro residues" evidence="2">
    <location>
        <begin position="109"/>
        <end position="121"/>
    </location>
</feature>
<proteinExistence type="predicted"/>
<feature type="region of interest" description="Disordered" evidence="2">
    <location>
        <begin position="101"/>
        <end position="272"/>
    </location>
</feature>
<protein>
    <recommendedName>
        <fullName evidence="4">Sialate O-acetylesterase domain-containing protein</fullName>
    </recommendedName>
</protein>
<feature type="domain" description="Sialate O-acetylesterase" evidence="4">
    <location>
        <begin position="298"/>
        <end position="511"/>
    </location>
</feature>
<feature type="region of interest" description="Disordered" evidence="2">
    <location>
        <begin position="38"/>
        <end position="57"/>
    </location>
</feature>
<dbReference type="Proteomes" id="UP001054857">
    <property type="component" value="Unassembled WGS sequence"/>
</dbReference>
<dbReference type="Pfam" id="PF03629">
    <property type="entry name" value="SASA"/>
    <property type="match status" value="1"/>
</dbReference>
<evidence type="ECO:0000259" key="4">
    <source>
        <dbReference type="Pfam" id="PF03629"/>
    </source>
</evidence>
<evidence type="ECO:0000256" key="1">
    <source>
        <dbReference type="ARBA" id="ARBA00022801"/>
    </source>
</evidence>